<dbReference type="GO" id="GO:0032259">
    <property type="term" value="P:methylation"/>
    <property type="evidence" value="ECO:0007669"/>
    <property type="project" value="UniProtKB-KW"/>
</dbReference>
<sequence>MKITEQYRSVGVQEYYQNEETQRTYENPHAEFVTKSFLTAFHEYFTEDATVLDLCSGNGIISSVLKSCGVQNIEGADKYMYERYTEETGFVCHPYSFEDIADFNVQFEKYYDVIVCSYAFDIVPDSYRNKLLYALSTYADALILIRPNSHILESDMWELNFRTKVHKSTTTVYKKKRHS</sequence>
<dbReference type="InterPro" id="IPR029063">
    <property type="entry name" value="SAM-dependent_MTases_sf"/>
</dbReference>
<evidence type="ECO:0000313" key="1">
    <source>
        <dbReference type="EMBL" id="AMM44058.1"/>
    </source>
</evidence>
<dbReference type="GO" id="GO:0008168">
    <property type="term" value="F:methyltransferase activity"/>
    <property type="evidence" value="ECO:0007669"/>
    <property type="project" value="UniProtKB-KW"/>
</dbReference>
<keyword evidence="1" id="KW-0808">Transferase</keyword>
<proteinExistence type="predicted"/>
<evidence type="ECO:0000313" key="2">
    <source>
        <dbReference type="Proteomes" id="UP000223891"/>
    </source>
</evidence>
<dbReference type="Pfam" id="PF13489">
    <property type="entry name" value="Methyltransf_23"/>
    <property type="match status" value="1"/>
</dbReference>
<dbReference type="Gene3D" id="3.40.50.150">
    <property type="entry name" value="Vaccinia Virus protein VP39"/>
    <property type="match status" value="1"/>
</dbReference>
<organism evidence="1 2">
    <name type="scientific">Pectobacterium phage vB_PcaM_CBB</name>
    <dbReference type="NCBI Taxonomy" id="2772511"/>
    <lineage>
        <taxon>Viruses</taxon>
        <taxon>Duplodnaviria</taxon>
        <taxon>Heunggongvirae</taxon>
        <taxon>Uroviricota</taxon>
        <taxon>Caudoviricetes</taxon>
        <taxon>Mimasvirus</taxon>
        <taxon>Mimasvirus CBB</taxon>
    </lineage>
</organism>
<accession>A0A1L2CVL0</accession>
<dbReference type="Proteomes" id="UP000223891">
    <property type="component" value="Segment"/>
</dbReference>
<keyword evidence="1" id="KW-0489">Methyltransferase</keyword>
<name>A0A1L2CVL0_9CAUD</name>
<dbReference type="SUPFAM" id="SSF53335">
    <property type="entry name" value="S-adenosyl-L-methionine-dependent methyltransferases"/>
    <property type="match status" value="1"/>
</dbReference>
<gene>
    <name evidence="1" type="ORF">CBB_495</name>
</gene>
<keyword evidence="2" id="KW-1185">Reference proteome</keyword>
<protein>
    <submittedName>
        <fullName evidence="1">S-adenosyl-L-methionine-dependent methyltransferase</fullName>
    </submittedName>
</protein>
<reference evidence="2" key="1">
    <citation type="submission" date="2016-01" db="EMBL/GenBank/DDBJ databases">
        <title>Isolation and Characterization of Enterobacteria phage CBB.</title>
        <authorList>
            <person name="Buttimer C.T.H."/>
            <person name="Hendrix H."/>
            <person name="Alexandre H."/>
            <person name="O'Mahony J."/>
            <person name="Lavigne R."/>
            <person name="Coffey A."/>
        </authorList>
    </citation>
    <scope>NUCLEOTIDE SEQUENCE [LARGE SCALE GENOMIC DNA]</scope>
</reference>
<dbReference type="EMBL" id="KU574722">
    <property type="protein sequence ID" value="AMM44058.1"/>
    <property type="molecule type" value="Genomic_DNA"/>
</dbReference>
<dbReference type="CDD" id="cd02440">
    <property type="entry name" value="AdoMet_MTases"/>
    <property type="match status" value="1"/>
</dbReference>